<reference evidence="2 3" key="1">
    <citation type="submission" date="2016-10" db="EMBL/GenBank/DDBJ databases">
        <authorList>
            <person name="Varghese N."/>
            <person name="Submissions S."/>
        </authorList>
    </citation>
    <scope>NUCLEOTIDE SEQUENCE [LARGE SCALE GENOMIC DNA]</scope>
    <source>
        <strain evidence="2 3">DSM 18839</strain>
    </source>
</reference>
<accession>A0A8G2BNQ2</accession>
<dbReference type="EMBL" id="FNBW01000038">
    <property type="protein sequence ID" value="SDG61779.1"/>
    <property type="molecule type" value="Genomic_DNA"/>
</dbReference>
<feature type="non-terminal residue" evidence="2">
    <location>
        <position position="1"/>
    </location>
</feature>
<sequence>NPVIYDNKTLFHNDHGNLGTTALGTAGALAAARLLMLKQTEKDSGDRLGIGPRSLLCPPDLEEIAANQFRRSTENDKTFIQSLVLDILPVWYWTDVSDWSLVADPMECPTIEVGFLDGAEEPDIFVQDSPTSGSLFSHDQITYKVRHVYGGGVMDFRGMFKAVVAD</sequence>
<protein>
    <recommendedName>
        <fullName evidence="4">Mu-like prophage major head subunit gpT</fullName>
    </recommendedName>
</protein>
<dbReference type="Proteomes" id="UP000198615">
    <property type="component" value="Unassembled WGS sequence"/>
</dbReference>
<gene>
    <name evidence="1" type="ORF">SAMN05660686_04998</name>
    <name evidence="2" type="ORF">SAMN05660686_05033</name>
</gene>
<keyword evidence="3" id="KW-1185">Reference proteome</keyword>
<proteinExistence type="predicted"/>
<organism evidence="2 3">
    <name type="scientific">Thalassobaculum litoreum DSM 18839</name>
    <dbReference type="NCBI Taxonomy" id="1123362"/>
    <lineage>
        <taxon>Bacteria</taxon>
        <taxon>Pseudomonadati</taxon>
        <taxon>Pseudomonadota</taxon>
        <taxon>Alphaproteobacteria</taxon>
        <taxon>Rhodospirillales</taxon>
        <taxon>Thalassobaculaceae</taxon>
        <taxon>Thalassobaculum</taxon>
    </lineage>
</organism>
<dbReference type="EMBL" id="FNBW01000034">
    <property type="protein sequence ID" value="SDG60678.1"/>
    <property type="molecule type" value="Genomic_DNA"/>
</dbReference>
<evidence type="ECO:0008006" key="4">
    <source>
        <dbReference type="Google" id="ProtNLM"/>
    </source>
</evidence>
<name>A0A8G2BNQ2_9PROT</name>
<evidence type="ECO:0000313" key="3">
    <source>
        <dbReference type="Proteomes" id="UP000198615"/>
    </source>
</evidence>
<evidence type="ECO:0000313" key="2">
    <source>
        <dbReference type="EMBL" id="SDG61779.1"/>
    </source>
</evidence>
<dbReference type="Pfam" id="PF25209">
    <property type="entry name" value="Phage_capsid_4"/>
    <property type="match status" value="1"/>
</dbReference>
<evidence type="ECO:0000313" key="1">
    <source>
        <dbReference type="EMBL" id="SDG60678.1"/>
    </source>
</evidence>
<comment type="caution">
    <text evidence="2">The sequence shown here is derived from an EMBL/GenBank/DDBJ whole genome shotgun (WGS) entry which is preliminary data.</text>
</comment>
<dbReference type="AlphaFoldDB" id="A0A8G2BNQ2"/>